<keyword evidence="1" id="KW-0175">Coiled coil</keyword>
<protein>
    <submittedName>
        <fullName evidence="3">Alpha/beta hydrolase</fullName>
    </submittedName>
</protein>
<sequence>MKKGVINMEKKNNWLNILKKLLIAIGIVVIISVITTIGIGNYFVNYAILRTGNGGDREVKNKEVVEVASIDNETERVIEENREEEKQLANQWTNTIKNEKVEITVNDGITLKGTEYIKDEQINDWVIVLHGYRSNPESVISIGRHFSEKGYNVLIPYMRATGESEGEYIGMGW</sequence>
<evidence type="ECO:0000256" key="1">
    <source>
        <dbReference type="SAM" id="Coils"/>
    </source>
</evidence>
<gene>
    <name evidence="3" type="ORF">OBE_07221</name>
</gene>
<proteinExistence type="predicted"/>
<accession>K1T1Y8</accession>
<keyword evidence="2" id="KW-0472">Membrane</keyword>
<name>K1T1Y8_9ZZZZ</name>
<dbReference type="GO" id="GO:0016787">
    <property type="term" value="F:hydrolase activity"/>
    <property type="evidence" value="ECO:0007669"/>
    <property type="project" value="UniProtKB-KW"/>
</dbReference>
<dbReference type="SUPFAM" id="SSF53474">
    <property type="entry name" value="alpha/beta-Hydrolases"/>
    <property type="match status" value="1"/>
</dbReference>
<evidence type="ECO:0000313" key="3">
    <source>
        <dbReference type="EMBL" id="EKC63898.1"/>
    </source>
</evidence>
<dbReference type="InterPro" id="IPR029058">
    <property type="entry name" value="AB_hydrolase_fold"/>
</dbReference>
<keyword evidence="2" id="KW-1133">Transmembrane helix</keyword>
<comment type="caution">
    <text evidence="3">The sequence shown here is derived from an EMBL/GenBank/DDBJ whole genome shotgun (WGS) entry which is preliminary data.</text>
</comment>
<dbReference type="AlphaFoldDB" id="K1T1Y8"/>
<feature type="transmembrane region" description="Helical" evidence="2">
    <location>
        <begin position="21"/>
        <end position="44"/>
    </location>
</feature>
<feature type="coiled-coil region" evidence="1">
    <location>
        <begin position="67"/>
        <end position="102"/>
    </location>
</feature>
<keyword evidence="2" id="KW-0812">Transmembrane</keyword>
<keyword evidence="3" id="KW-0378">Hydrolase</keyword>
<feature type="non-terminal residue" evidence="3">
    <location>
        <position position="173"/>
    </location>
</feature>
<evidence type="ECO:0000256" key="2">
    <source>
        <dbReference type="SAM" id="Phobius"/>
    </source>
</evidence>
<dbReference type="EMBL" id="AJWZ01004968">
    <property type="protein sequence ID" value="EKC63898.1"/>
    <property type="molecule type" value="Genomic_DNA"/>
</dbReference>
<dbReference type="Gene3D" id="3.40.50.1820">
    <property type="entry name" value="alpha/beta hydrolase"/>
    <property type="match status" value="1"/>
</dbReference>
<reference evidence="3" key="1">
    <citation type="journal article" date="2013" name="Environ. Microbiol.">
        <title>Microbiota from the distal guts of lean and obese adolescents exhibit partial functional redundancy besides clear differences in community structure.</title>
        <authorList>
            <person name="Ferrer M."/>
            <person name="Ruiz A."/>
            <person name="Lanza F."/>
            <person name="Haange S.B."/>
            <person name="Oberbach A."/>
            <person name="Till H."/>
            <person name="Bargiela R."/>
            <person name="Campoy C."/>
            <person name="Segura M.T."/>
            <person name="Richter M."/>
            <person name="von Bergen M."/>
            <person name="Seifert J."/>
            <person name="Suarez A."/>
        </authorList>
    </citation>
    <scope>NUCLEOTIDE SEQUENCE</scope>
</reference>
<organism evidence="3">
    <name type="scientific">human gut metagenome</name>
    <dbReference type="NCBI Taxonomy" id="408170"/>
    <lineage>
        <taxon>unclassified sequences</taxon>
        <taxon>metagenomes</taxon>
        <taxon>organismal metagenomes</taxon>
    </lineage>
</organism>